<reference evidence="5" key="1">
    <citation type="submission" date="2016-10" db="EMBL/GenBank/DDBJ databases">
        <authorList>
            <person name="Varghese N."/>
            <person name="Submissions S."/>
        </authorList>
    </citation>
    <scope>NUCLEOTIDE SEQUENCE [LARGE SCALE GENOMIC DNA]</scope>
    <source>
        <strain evidence="5">CGMCC 1.11012</strain>
    </source>
</reference>
<accession>A0A1G8P3F5</accession>
<dbReference type="GO" id="GO:0005840">
    <property type="term" value="C:ribosome"/>
    <property type="evidence" value="ECO:0007669"/>
    <property type="project" value="UniProtKB-KW"/>
</dbReference>
<dbReference type="RefSeq" id="WP_090714055.1">
    <property type="nucleotide sequence ID" value="NZ_CBCSKY010000011.1"/>
</dbReference>
<keyword evidence="4" id="KW-0687">Ribonucleoprotein</keyword>
<evidence type="ECO:0000313" key="5">
    <source>
        <dbReference type="Proteomes" id="UP000199050"/>
    </source>
</evidence>
<evidence type="ECO:0000259" key="3">
    <source>
        <dbReference type="PROSITE" id="PS51186"/>
    </source>
</evidence>
<protein>
    <submittedName>
        <fullName evidence="4">Ribosomal protein S18 acetylase RimI</fullName>
    </submittedName>
</protein>
<keyword evidence="2" id="KW-0012">Acyltransferase</keyword>
<dbReference type="AlphaFoldDB" id="A0A1G8P3F5"/>
<keyword evidence="5" id="KW-1185">Reference proteome</keyword>
<dbReference type="Gene3D" id="3.40.630.30">
    <property type="match status" value="1"/>
</dbReference>
<dbReference type="InterPro" id="IPR016181">
    <property type="entry name" value="Acyl_CoA_acyltransferase"/>
</dbReference>
<evidence type="ECO:0000313" key="4">
    <source>
        <dbReference type="EMBL" id="SDI87029.1"/>
    </source>
</evidence>
<proteinExistence type="predicted"/>
<dbReference type="EMBL" id="FNDX01000009">
    <property type="protein sequence ID" value="SDI87029.1"/>
    <property type="molecule type" value="Genomic_DNA"/>
</dbReference>
<feature type="domain" description="N-acetyltransferase" evidence="3">
    <location>
        <begin position="7"/>
        <end position="158"/>
    </location>
</feature>
<organism evidence="4 5">
    <name type="scientific">Paenibacillus typhae</name>
    <dbReference type="NCBI Taxonomy" id="1174501"/>
    <lineage>
        <taxon>Bacteria</taxon>
        <taxon>Bacillati</taxon>
        <taxon>Bacillota</taxon>
        <taxon>Bacilli</taxon>
        <taxon>Bacillales</taxon>
        <taxon>Paenibacillaceae</taxon>
        <taxon>Paenibacillus</taxon>
    </lineage>
</organism>
<dbReference type="Pfam" id="PF00583">
    <property type="entry name" value="Acetyltransf_1"/>
    <property type="match status" value="1"/>
</dbReference>
<dbReference type="InterPro" id="IPR000182">
    <property type="entry name" value="GNAT_dom"/>
</dbReference>
<dbReference type="Proteomes" id="UP000199050">
    <property type="component" value="Unassembled WGS sequence"/>
</dbReference>
<dbReference type="InterPro" id="IPR050832">
    <property type="entry name" value="Bact_Acetyltransf"/>
</dbReference>
<name>A0A1G8P3F5_9BACL</name>
<dbReference type="OrthoDB" id="9776689at2"/>
<dbReference type="PANTHER" id="PTHR43877">
    <property type="entry name" value="AMINOALKYLPHOSPHONATE N-ACETYLTRANSFERASE-RELATED-RELATED"/>
    <property type="match status" value="1"/>
</dbReference>
<dbReference type="STRING" id="1174501.SAMN05216192_10977"/>
<dbReference type="PROSITE" id="PS51186">
    <property type="entry name" value="GNAT"/>
    <property type="match status" value="1"/>
</dbReference>
<evidence type="ECO:0000256" key="2">
    <source>
        <dbReference type="ARBA" id="ARBA00023315"/>
    </source>
</evidence>
<dbReference type="GO" id="GO:0016747">
    <property type="term" value="F:acyltransferase activity, transferring groups other than amino-acyl groups"/>
    <property type="evidence" value="ECO:0007669"/>
    <property type="project" value="InterPro"/>
</dbReference>
<keyword evidence="4" id="KW-0689">Ribosomal protein</keyword>
<keyword evidence="1" id="KW-0808">Transferase</keyword>
<dbReference type="CDD" id="cd04301">
    <property type="entry name" value="NAT_SF"/>
    <property type="match status" value="1"/>
</dbReference>
<sequence length="1041" mass="117000">MLQAPEIVIEEYEPSRHAKSIAEMWNRSYESWGGDNSYQTEQSVIEEHQNGTHLKLFLAVAAGEVIGYCSFSHYKEDTGALYIPLLNVRPDYHGRKVGKMLILRALEETIKRGWPRLDLYTWPGNTKAVPAYKKSGFFWEKRDDTTHLMNFIPSVLQTAAVKPFFEQLDWYRDSVREISVSPDGRKENGFDYFTYAWEKDGLKLKMEYERTGRGLRLIETVDYLIQASIPLQHQLPFGSSYPVIYEAVNKSGKPLTLQIKGISNPKICFELEETRIVEAAERVEGQFRVHPVEEEQNAFQTHPVVEAELLINEQPAVFKLGIEPKYPVKLRLTLPDRTMIYKGEFFELDITAENEYATEASFSFSLQEDAILAFDQPAVQITVPAKARKTLTLSAQLKECGIWNQKLAITAHTGSLEAAVIEQEVSLVFPGTEAAFGGKTDKGWLIRSGRYSAHLDRSSNTLELYEDRQKALGLMFPKFGLPYTNEFKKSPAEQVTTYPDGEAMVLEARYKLDSTREGLLLTTVIRLHRNGIIERYHQLHNQSGADFREPLHLKESFGFSLEGAVIPYSGQYIDLKHGVNAASPDYWDVQKLTENWLYADDGNMTRGIAWPADRTLIRDHWLYAVEHPFEHLAAGGTLETGALRIALGTWSSWQDFRSYALQQGHSPSRKPDTSAQLKISLNGGNPFISAASELQLREQKMSFLEGEISLSAAAGSIVPHSRVIRAAEQLAEISLPLLSGRQGEADMLQLQLDMETHHSTESFLVIPVSGGEVKRQVSRTEQGEVLTADNGVLQIKADGSFAPALFSLQYQGQEWLDSSYPLPQPKSWWNPWTGGVFTGVEGLSRLSLQEEPREAAFAELTDSKGNGWSGIRVSIKGTHNRKLQGLTLNHYFLLLPGVPVLASVVQIVQNTGAPLQPMTLHTLGFYKTGSVLKSSRGTVKNAAGERITYKAGRVQNETKSSSGIIQFSSDERKQRMSQVSCPDKATPELMVNTHVISSYVAEQLYLKDGETRFSTPQFYILSDLDIPDEAFRDLFNIKFNL</sequence>
<gene>
    <name evidence="4" type="ORF">SAMN05216192_10977</name>
</gene>
<dbReference type="SUPFAM" id="SSF55729">
    <property type="entry name" value="Acyl-CoA N-acyltransferases (Nat)"/>
    <property type="match status" value="1"/>
</dbReference>
<evidence type="ECO:0000256" key="1">
    <source>
        <dbReference type="ARBA" id="ARBA00022679"/>
    </source>
</evidence>